<organism evidence="1 2">
    <name type="scientific">Paragonimus heterotremus</name>
    <dbReference type="NCBI Taxonomy" id="100268"/>
    <lineage>
        <taxon>Eukaryota</taxon>
        <taxon>Metazoa</taxon>
        <taxon>Spiralia</taxon>
        <taxon>Lophotrochozoa</taxon>
        <taxon>Platyhelminthes</taxon>
        <taxon>Trematoda</taxon>
        <taxon>Digenea</taxon>
        <taxon>Plagiorchiida</taxon>
        <taxon>Troglotremata</taxon>
        <taxon>Troglotrematidae</taxon>
        <taxon>Paragonimus</taxon>
    </lineage>
</organism>
<evidence type="ECO:0000313" key="1">
    <source>
        <dbReference type="EMBL" id="KAF5394698.1"/>
    </source>
</evidence>
<sequence length="158" mass="17826">MLHLDYNTDLNAETLAGMRASGLLYTYLTDISCTNILLPQLRCTECVLQRFHLNGLDGKVTVLLKVVILRETLDDPTLGNELVAYNLNLKIANGQNRCFSAVSEYNDELSDAAELYAPIDEDIQWAMQNDRGELDSVKLAAYMDIKVSQQKEQFHLIL</sequence>
<protein>
    <submittedName>
        <fullName evidence="1">Uncharacterized protein</fullName>
    </submittedName>
</protein>
<dbReference type="EMBL" id="LUCH01017844">
    <property type="protein sequence ID" value="KAF5394698.1"/>
    <property type="molecule type" value="Genomic_DNA"/>
</dbReference>
<accession>A0A8J4SF38</accession>
<proteinExistence type="predicted"/>
<gene>
    <name evidence="1" type="ORF">PHET_10561</name>
</gene>
<dbReference type="Proteomes" id="UP000748531">
    <property type="component" value="Unassembled WGS sequence"/>
</dbReference>
<keyword evidence="2" id="KW-1185">Reference proteome</keyword>
<name>A0A8J4SF38_9TREM</name>
<dbReference type="AlphaFoldDB" id="A0A8J4SF38"/>
<evidence type="ECO:0000313" key="2">
    <source>
        <dbReference type="Proteomes" id="UP000748531"/>
    </source>
</evidence>
<dbReference type="OrthoDB" id="6296325at2759"/>
<reference evidence="1" key="1">
    <citation type="submission" date="2019-05" db="EMBL/GenBank/DDBJ databases">
        <title>Annotation for the trematode Paragonimus heterotremus.</title>
        <authorList>
            <person name="Choi Y.-J."/>
        </authorList>
    </citation>
    <scope>NUCLEOTIDE SEQUENCE</scope>
    <source>
        <strain evidence="1">LC</strain>
    </source>
</reference>
<comment type="caution">
    <text evidence="1">The sequence shown here is derived from an EMBL/GenBank/DDBJ whole genome shotgun (WGS) entry which is preliminary data.</text>
</comment>